<dbReference type="VEuPathDB" id="FungiDB:CPSG_09458"/>
<reference evidence="3" key="2">
    <citation type="submission" date="2010-03" db="EMBL/GenBank/DDBJ databases">
        <title>The genome sequence of Coccidioides posadasii strain Silveira.</title>
        <authorList>
            <consortium name="The Broad Institute Genome Sequencing Center for Infectious Disease"/>
            <person name="Neafsey D."/>
            <person name="Orbach M."/>
            <person name="Henn M.R."/>
            <person name="Cole G.T."/>
            <person name="Galgiani J."/>
            <person name="Gardner M.J."/>
            <person name="Kirkland T.N."/>
            <person name="Taylor J.W."/>
            <person name="Young S.K."/>
            <person name="Zeng Q."/>
            <person name="Koehrsen M."/>
            <person name="Alvarado L."/>
            <person name="Berlin A."/>
            <person name="Borenstein D."/>
            <person name="Chapman S.B."/>
            <person name="Chen Z."/>
            <person name="Engels R."/>
            <person name="Freedman E."/>
            <person name="Gellesch M."/>
            <person name="Goldberg J."/>
            <person name="Griggs A."/>
            <person name="Gujja S."/>
            <person name="Heilman E."/>
            <person name="Heiman D."/>
            <person name="Howarth C."/>
            <person name="Jen D."/>
            <person name="Larson L."/>
            <person name="Mehta T."/>
            <person name="Neiman D."/>
            <person name="Park D."/>
            <person name="Pearson M."/>
            <person name="Richards J."/>
            <person name="Roberts A."/>
            <person name="Saif S."/>
            <person name="Shea T."/>
            <person name="Shenoy N."/>
            <person name="Sisk P."/>
            <person name="Stolte C."/>
            <person name="Sykes S."/>
            <person name="Walk T."/>
            <person name="White J."/>
            <person name="Yandava C."/>
            <person name="Haas B."/>
            <person name="Nusbaum C."/>
            <person name="Birren B."/>
        </authorList>
    </citation>
    <scope>NUCLEOTIDE SEQUENCE [LARGE SCALE GENOMIC DNA]</scope>
    <source>
        <strain evidence="3">RMSCC 757 / Silveira</strain>
    </source>
</reference>
<organism evidence="3">
    <name type="scientific">Coccidioides posadasii (strain RMSCC 757 / Silveira)</name>
    <name type="common">Valley fever fungus</name>
    <dbReference type="NCBI Taxonomy" id="443226"/>
    <lineage>
        <taxon>Eukaryota</taxon>
        <taxon>Fungi</taxon>
        <taxon>Dikarya</taxon>
        <taxon>Ascomycota</taxon>
        <taxon>Pezizomycotina</taxon>
        <taxon>Eurotiomycetes</taxon>
        <taxon>Eurotiomycetidae</taxon>
        <taxon>Onygenales</taxon>
        <taxon>Onygenaceae</taxon>
        <taxon>Coccidioides</taxon>
    </lineage>
</organism>
<name>E9DI09_COCPS</name>
<evidence type="ECO:0000313" key="2">
    <source>
        <dbReference type="EMBL" id="EFW13805.1"/>
    </source>
</evidence>
<sequence>MLPTKLARLPNTLTVQRRSTRMKRTQTMQTKSVLQNTRSLRYLM</sequence>
<accession>E9DI09</accession>
<protein>
    <submittedName>
        <fullName evidence="2">Uncharacterized protein</fullName>
    </submittedName>
</protein>
<dbReference type="Proteomes" id="UP000002497">
    <property type="component" value="Unassembled WGS sequence"/>
</dbReference>
<evidence type="ECO:0000313" key="3">
    <source>
        <dbReference type="Proteomes" id="UP000002497"/>
    </source>
</evidence>
<proteinExistence type="predicted"/>
<reference evidence="3" key="1">
    <citation type="journal article" date="2010" name="Genome Res.">
        <title>Population genomic sequencing of Coccidioides fungi reveals recent hybridization and transposon control.</title>
        <authorList>
            <person name="Neafsey D.E."/>
            <person name="Barker B.M."/>
            <person name="Sharpton T.J."/>
            <person name="Stajich J.E."/>
            <person name="Park D.J."/>
            <person name="Whiston E."/>
            <person name="Hung C.-Y."/>
            <person name="McMahan C."/>
            <person name="White J."/>
            <person name="Sykes S."/>
            <person name="Heiman D."/>
            <person name="Young S."/>
            <person name="Zeng Q."/>
            <person name="Abouelleil A."/>
            <person name="Aftuck L."/>
            <person name="Bessette D."/>
            <person name="Brown A."/>
            <person name="FitzGerald M."/>
            <person name="Lui A."/>
            <person name="Macdonald J.P."/>
            <person name="Priest M."/>
            <person name="Orbach M.J."/>
            <person name="Galgiani J.N."/>
            <person name="Kirkland T.N."/>
            <person name="Cole G.T."/>
            <person name="Birren B.W."/>
            <person name="Henn M.R."/>
            <person name="Taylor J.W."/>
            <person name="Rounsley S.D."/>
        </authorList>
    </citation>
    <scope>NUCLEOTIDE SEQUENCE [LARGE SCALE GENOMIC DNA]</scope>
    <source>
        <strain evidence="3">RMSCC 757 / Silveira</strain>
    </source>
</reference>
<feature type="region of interest" description="Disordered" evidence="1">
    <location>
        <begin position="17"/>
        <end position="36"/>
    </location>
</feature>
<dbReference type="EMBL" id="GL636510">
    <property type="protein sequence ID" value="EFW13805.1"/>
    <property type="molecule type" value="Genomic_DNA"/>
</dbReference>
<keyword evidence="3" id="KW-1185">Reference proteome</keyword>
<dbReference type="AlphaFoldDB" id="E9DI09"/>
<dbReference type="HOGENOM" id="CLU_3224504_0_0_1"/>
<feature type="compositionally biased region" description="Polar residues" evidence="1">
    <location>
        <begin position="25"/>
        <end position="36"/>
    </location>
</feature>
<gene>
    <name evidence="2" type="ORF">CPSG_09458</name>
</gene>
<evidence type="ECO:0000256" key="1">
    <source>
        <dbReference type="SAM" id="MobiDB-lite"/>
    </source>
</evidence>